<dbReference type="SUPFAM" id="SSF56112">
    <property type="entry name" value="Protein kinase-like (PK-like)"/>
    <property type="match status" value="1"/>
</dbReference>
<evidence type="ECO:0000256" key="5">
    <source>
        <dbReference type="ARBA" id="ARBA00022777"/>
    </source>
</evidence>
<evidence type="ECO:0000256" key="2">
    <source>
        <dbReference type="ARBA" id="ARBA00022527"/>
    </source>
</evidence>
<dbReference type="Proteomes" id="UP001152798">
    <property type="component" value="Chromosome 6"/>
</dbReference>
<keyword evidence="2" id="KW-0723">Serine/threonine-protein kinase</keyword>
<reference evidence="11" key="1">
    <citation type="submission" date="2022-01" db="EMBL/GenBank/DDBJ databases">
        <authorList>
            <person name="King R."/>
        </authorList>
    </citation>
    <scope>NUCLEOTIDE SEQUENCE</scope>
</reference>
<evidence type="ECO:0000259" key="10">
    <source>
        <dbReference type="PROSITE" id="PS50011"/>
    </source>
</evidence>
<evidence type="ECO:0000256" key="1">
    <source>
        <dbReference type="ARBA" id="ARBA00012513"/>
    </source>
</evidence>
<evidence type="ECO:0000256" key="7">
    <source>
        <dbReference type="ARBA" id="ARBA00047899"/>
    </source>
</evidence>
<proteinExistence type="predicted"/>
<dbReference type="EMBL" id="OV725082">
    <property type="protein sequence ID" value="CAH1406128.1"/>
    <property type="molecule type" value="Genomic_DNA"/>
</dbReference>
<evidence type="ECO:0000256" key="6">
    <source>
        <dbReference type="ARBA" id="ARBA00022840"/>
    </source>
</evidence>
<dbReference type="PROSITE" id="PS00109">
    <property type="entry name" value="PROTEIN_KINASE_TYR"/>
    <property type="match status" value="1"/>
</dbReference>
<gene>
    <name evidence="11" type="ORF">NEZAVI_LOCUS14138</name>
</gene>
<keyword evidence="12" id="KW-1185">Reference proteome</keyword>
<dbReference type="Pfam" id="PF00069">
    <property type="entry name" value="Pkinase"/>
    <property type="match status" value="1"/>
</dbReference>
<dbReference type="InterPro" id="IPR051131">
    <property type="entry name" value="NEK_Ser/Thr_kinase_NIMA"/>
</dbReference>
<accession>A0A9P0HQ77</accession>
<dbReference type="GO" id="GO:0005524">
    <property type="term" value="F:ATP binding"/>
    <property type="evidence" value="ECO:0007669"/>
    <property type="project" value="UniProtKB-UniRule"/>
</dbReference>
<dbReference type="InterPro" id="IPR017441">
    <property type="entry name" value="Protein_kinase_ATP_BS"/>
</dbReference>
<name>A0A9P0HQ77_NEZVI</name>
<dbReference type="PIRSF" id="PIRSF000654">
    <property type="entry name" value="Integrin-linked_kinase"/>
    <property type="match status" value="1"/>
</dbReference>
<keyword evidence="3" id="KW-0808">Transferase</keyword>
<sequence length="285" mass="31214">MEIRRTVLDLREYKRERCIGKGGFGIAFLCKGRDGKKCVIKEIYVGHLPDDEVVTSCKEAAILSSLKHPNIIEYKNHAVIDKFLFIVMEYAPDGDLSEYILKIQPDPPEKKIVALLAQLVAGIAYIHENGIVHRDICAKNVLIGRGEVLKLSDFGVSKRLESISSGAVAGNPMNFAPELCWGGKATPASDIWALGCLLHHMVKGSLPFTAPSLAGVVRTIVSSGPVRLPGYSRLLCELQRSLLAKEPRARPTADQLLAHPLLAIPVLEAGLPRPLQVSEFEFYGI</sequence>
<dbReference type="GO" id="GO:0004674">
    <property type="term" value="F:protein serine/threonine kinase activity"/>
    <property type="evidence" value="ECO:0007669"/>
    <property type="project" value="UniProtKB-KW"/>
</dbReference>
<evidence type="ECO:0000256" key="4">
    <source>
        <dbReference type="ARBA" id="ARBA00022741"/>
    </source>
</evidence>
<dbReference type="PROSITE" id="PS00107">
    <property type="entry name" value="PROTEIN_KINASE_ATP"/>
    <property type="match status" value="1"/>
</dbReference>
<dbReference type="PANTHER" id="PTHR44899:SF3">
    <property type="entry name" value="SERINE_THREONINE-PROTEIN KINASE NEK1"/>
    <property type="match status" value="1"/>
</dbReference>
<evidence type="ECO:0000256" key="3">
    <source>
        <dbReference type="ARBA" id="ARBA00022679"/>
    </source>
</evidence>
<evidence type="ECO:0000256" key="8">
    <source>
        <dbReference type="ARBA" id="ARBA00048679"/>
    </source>
</evidence>
<keyword evidence="5" id="KW-0418">Kinase</keyword>
<dbReference type="PROSITE" id="PS50011">
    <property type="entry name" value="PROTEIN_KINASE_DOM"/>
    <property type="match status" value="1"/>
</dbReference>
<dbReference type="InterPro" id="IPR011009">
    <property type="entry name" value="Kinase-like_dom_sf"/>
</dbReference>
<feature type="binding site" evidence="9">
    <location>
        <position position="41"/>
    </location>
    <ligand>
        <name>ATP</name>
        <dbReference type="ChEBI" id="CHEBI:30616"/>
    </ligand>
</feature>
<comment type="catalytic activity">
    <reaction evidence="7">
        <text>L-threonyl-[protein] + ATP = O-phospho-L-threonyl-[protein] + ADP + H(+)</text>
        <dbReference type="Rhea" id="RHEA:46608"/>
        <dbReference type="Rhea" id="RHEA-COMP:11060"/>
        <dbReference type="Rhea" id="RHEA-COMP:11605"/>
        <dbReference type="ChEBI" id="CHEBI:15378"/>
        <dbReference type="ChEBI" id="CHEBI:30013"/>
        <dbReference type="ChEBI" id="CHEBI:30616"/>
        <dbReference type="ChEBI" id="CHEBI:61977"/>
        <dbReference type="ChEBI" id="CHEBI:456216"/>
        <dbReference type="EC" id="2.7.11.1"/>
    </reaction>
</comment>
<dbReference type="Gene3D" id="1.10.510.10">
    <property type="entry name" value="Transferase(Phosphotransferase) domain 1"/>
    <property type="match status" value="1"/>
</dbReference>
<dbReference type="InterPro" id="IPR000719">
    <property type="entry name" value="Prot_kinase_dom"/>
</dbReference>
<evidence type="ECO:0000313" key="12">
    <source>
        <dbReference type="Proteomes" id="UP001152798"/>
    </source>
</evidence>
<feature type="domain" description="Protein kinase" evidence="10">
    <location>
        <begin position="13"/>
        <end position="262"/>
    </location>
</feature>
<keyword evidence="4 9" id="KW-0547">Nucleotide-binding</keyword>
<organism evidence="11 12">
    <name type="scientific">Nezara viridula</name>
    <name type="common">Southern green stink bug</name>
    <name type="synonym">Cimex viridulus</name>
    <dbReference type="NCBI Taxonomy" id="85310"/>
    <lineage>
        <taxon>Eukaryota</taxon>
        <taxon>Metazoa</taxon>
        <taxon>Ecdysozoa</taxon>
        <taxon>Arthropoda</taxon>
        <taxon>Hexapoda</taxon>
        <taxon>Insecta</taxon>
        <taxon>Pterygota</taxon>
        <taxon>Neoptera</taxon>
        <taxon>Paraneoptera</taxon>
        <taxon>Hemiptera</taxon>
        <taxon>Heteroptera</taxon>
        <taxon>Panheteroptera</taxon>
        <taxon>Pentatomomorpha</taxon>
        <taxon>Pentatomoidea</taxon>
        <taxon>Pentatomidae</taxon>
        <taxon>Pentatominae</taxon>
        <taxon>Nezara</taxon>
    </lineage>
</organism>
<comment type="catalytic activity">
    <reaction evidence="8">
        <text>L-seryl-[protein] + ATP = O-phospho-L-seryl-[protein] + ADP + H(+)</text>
        <dbReference type="Rhea" id="RHEA:17989"/>
        <dbReference type="Rhea" id="RHEA-COMP:9863"/>
        <dbReference type="Rhea" id="RHEA-COMP:11604"/>
        <dbReference type="ChEBI" id="CHEBI:15378"/>
        <dbReference type="ChEBI" id="CHEBI:29999"/>
        <dbReference type="ChEBI" id="CHEBI:30616"/>
        <dbReference type="ChEBI" id="CHEBI:83421"/>
        <dbReference type="ChEBI" id="CHEBI:456216"/>
        <dbReference type="EC" id="2.7.11.1"/>
    </reaction>
</comment>
<protein>
    <recommendedName>
        <fullName evidence="1">non-specific serine/threonine protein kinase</fullName>
        <ecNumber evidence="1">2.7.11.1</ecNumber>
    </recommendedName>
</protein>
<dbReference type="EC" id="2.7.11.1" evidence="1"/>
<dbReference type="AlphaFoldDB" id="A0A9P0HQ77"/>
<keyword evidence="6 9" id="KW-0067">ATP-binding</keyword>
<dbReference type="OrthoDB" id="248923at2759"/>
<dbReference type="PANTHER" id="PTHR44899">
    <property type="entry name" value="CAMK FAMILY PROTEIN KINASE"/>
    <property type="match status" value="1"/>
</dbReference>
<dbReference type="InterPro" id="IPR008266">
    <property type="entry name" value="Tyr_kinase_AS"/>
</dbReference>
<evidence type="ECO:0000313" key="11">
    <source>
        <dbReference type="EMBL" id="CAH1406128.1"/>
    </source>
</evidence>
<evidence type="ECO:0000256" key="9">
    <source>
        <dbReference type="PROSITE-ProRule" id="PRU10141"/>
    </source>
</evidence>